<dbReference type="eggNOG" id="KOG3030">
    <property type="taxonomic scope" value="Eukaryota"/>
</dbReference>
<dbReference type="InterPro" id="IPR036938">
    <property type="entry name" value="PAP2/HPO_sf"/>
</dbReference>
<dbReference type="STRING" id="1072389.K1Y870"/>
<feature type="domain" description="Phosphatidic acid phosphatase type 2/haloperoxidase" evidence="7">
    <location>
        <begin position="126"/>
        <end position="286"/>
    </location>
</feature>
<accession>K1Y870</accession>
<dbReference type="GO" id="GO:0006644">
    <property type="term" value="P:phospholipid metabolic process"/>
    <property type="evidence" value="ECO:0007669"/>
    <property type="project" value="InterPro"/>
</dbReference>
<gene>
    <name evidence="8" type="ORF">MBM_00467</name>
</gene>
<dbReference type="KEGG" id="mbe:MBM_00467"/>
<proteinExistence type="inferred from homology"/>
<sequence length="389" mass="43979">MPIVVASHTPRRRSEVVSRKDIGLSYLRIVWLEYLSIAVVATSALWAYSLPVYYLELRLIPIQRSSAPRSASEGSVPLFHGLVELSYPLVKEPLPTWACGLVVVLLPLLVITMFQLKLRSLWDFHAGFTGTLKTAAVSTLVATTLKHFIGGFRPHFLDVCKPDLNMILVQDFFIPQCVKLAQMPLAEREFSLYDYRIIADSGPRVQGFPSGHTTSAFASSIFLALYINAKLKAFGDHASEFWVFIATMTPLLLATLIAGPMYISYHHAYEIVISMLIGLMLGVLGYRSAYAAVFDYRYNNHIPFPPFGSRTRFTYTPDAQTIEVLGHNTDAEHLAMWDWWSKSEVTGQDQERGLSWLRNMGFLVETGEDTHMIVKLRLQKEAKVIRWTQ</sequence>
<dbReference type="SUPFAM" id="SSF48317">
    <property type="entry name" value="Acid phosphatase/Vanadium-dependent haloperoxidase"/>
    <property type="match status" value="1"/>
</dbReference>
<dbReference type="Pfam" id="PF01569">
    <property type="entry name" value="PAP2"/>
    <property type="match status" value="1"/>
</dbReference>
<dbReference type="PANTHER" id="PTHR10165">
    <property type="entry name" value="LIPID PHOSPHATE PHOSPHATASE"/>
    <property type="match status" value="1"/>
</dbReference>
<dbReference type="GO" id="GO:0008195">
    <property type="term" value="F:phosphatidate phosphatase activity"/>
    <property type="evidence" value="ECO:0007669"/>
    <property type="project" value="TreeGrafter"/>
</dbReference>
<dbReference type="PANTHER" id="PTHR10165:SF84">
    <property type="entry name" value="PHOSPHATIDIC ACID PHOSPHATASE BETA"/>
    <property type="match status" value="1"/>
</dbReference>
<feature type="transmembrane region" description="Helical" evidence="6">
    <location>
        <begin position="29"/>
        <end position="48"/>
    </location>
</feature>
<dbReference type="InterPro" id="IPR043216">
    <property type="entry name" value="PAP-like"/>
</dbReference>
<dbReference type="AlphaFoldDB" id="K1Y870"/>
<feature type="transmembrane region" description="Helical" evidence="6">
    <location>
        <begin position="94"/>
        <end position="114"/>
    </location>
</feature>
<evidence type="ECO:0000256" key="2">
    <source>
        <dbReference type="ARBA" id="ARBA00008816"/>
    </source>
</evidence>
<evidence type="ECO:0000313" key="8">
    <source>
        <dbReference type="EMBL" id="EKD21354.1"/>
    </source>
</evidence>
<name>K1Y870_MARBU</name>
<comment type="similarity">
    <text evidence="2">Belongs to the PA-phosphatase related phosphoesterase family.</text>
</comment>
<dbReference type="InterPro" id="IPR000326">
    <property type="entry name" value="PAP2/HPO"/>
</dbReference>
<protein>
    <submittedName>
        <fullName evidence="8">Phosphatidic acid phosphatase beta</fullName>
    </submittedName>
</protein>
<dbReference type="OrthoDB" id="10030083at2759"/>
<evidence type="ECO:0000256" key="1">
    <source>
        <dbReference type="ARBA" id="ARBA00004141"/>
    </source>
</evidence>
<dbReference type="GO" id="GO:0016020">
    <property type="term" value="C:membrane"/>
    <property type="evidence" value="ECO:0007669"/>
    <property type="project" value="UniProtKB-SubCell"/>
</dbReference>
<evidence type="ECO:0000313" key="9">
    <source>
        <dbReference type="Proteomes" id="UP000006753"/>
    </source>
</evidence>
<keyword evidence="5 6" id="KW-0472">Membrane</keyword>
<organism evidence="8 9">
    <name type="scientific">Marssonina brunnea f. sp. multigermtubi (strain MB_m1)</name>
    <name type="common">Marssonina leaf spot fungus</name>
    <dbReference type="NCBI Taxonomy" id="1072389"/>
    <lineage>
        <taxon>Eukaryota</taxon>
        <taxon>Fungi</taxon>
        <taxon>Dikarya</taxon>
        <taxon>Ascomycota</taxon>
        <taxon>Pezizomycotina</taxon>
        <taxon>Leotiomycetes</taxon>
        <taxon>Helotiales</taxon>
        <taxon>Drepanopezizaceae</taxon>
        <taxon>Drepanopeziza</taxon>
    </lineage>
</organism>
<keyword evidence="9" id="KW-1185">Reference proteome</keyword>
<dbReference type="EMBL" id="JH921428">
    <property type="protein sequence ID" value="EKD21354.1"/>
    <property type="molecule type" value="Genomic_DNA"/>
</dbReference>
<evidence type="ECO:0000256" key="4">
    <source>
        <dbReference type="ARBA" id="ARBA00022989"/>
    </source>
</evidence>
<evidence type="ECO:0000256" key="6">
    <source>
        <dbReference type="SAM" id="Phobius"/>
    </source>
</evidence>
<keyword evidence="3 6" id="KW-0812">Transmembrane</keyword>
<dbReference type="SMART" id="SM00014">
    <property type="entry name" value="acidPPc"/>
    <property type="match status" value="1"/>
</dbReference>
<reference evidence="8 9" key="1">
    <citation type="journal article" date="2012" name="BMC Genomics">
        <title>Sequencing the genome of Marssonina brunnea reveals fungus-poplar co-evolution.</title>
        <authorList>
            <person name="Zhu S."/>
            <person name="Cao Y.-Z."/>
            <person name="Jiang C."/>
            <person name="Tan B.-Y."/>
            <person name="Wang Z."/>
            <person name="Feng S."/>
            <person name="Zhang L."/>
            <person name="Su X.-H."/>
            <person name="Brejova B."/>
            <person name="Vinar T."/>
            <person name="Xu M."/>
            <person name="Wang M.-X."/>
            <person name="Zhang S.-G."/>
            <person name="Huang M.-R."/>
            <person name="Wu R."/>
            <person name="Zhou Y."/>
        </authorList>
    </citation>
    <scope>NUCLEOTIDE SEQUENCE [LARGE SCALE GENOMIC DNA]</scope>
    <source>
        <strain evidence="8 9">MB_m1</strain>
    </source>
</reference>
<evidence type="ECO:0000256" key="3">
    <source>
        <dbReference type="ARBA" id="ARBA00022692"/>
    </source>
</evidence>
<dbReference type="GO" id="GO:0046839">
    <property type="term" value="P:phospholipid dephosphorylation"/>
    <property type="evidence" value="ECO:0007669"/>
    <property type="project" value="TreeGrafter"/>
</dbReference>
<feature type="transmembrane region" description="Helical" evidence="6">
    <location>
        <begin position="271"/>
        <end position="293"/>
    </location>
</feature>
<dbReference type="Proteomes" id="UP000006753">
    <property type="component" value="Unassembled WGS sequence"/>
</dbReference>
<evidence type="ECO:0000256" key="5">
    <source>
        <dbReference type="ARBA" id="ARBA00023136"/>
    </source>
</evidence>
<dbReference type="HOGENOM" id="CLU_021458_0_2_1"/>
<comment type="subcellular location">
    <subcellularLocation>
        <location evidence="1">Membrane</location>
        <topology evidence="1">Multi-pass membrane protein</topology>
    </subcellularLocation>
</comment>
<evidence type="ECO:0000259" key="7">
    <source>
        <dbReference type="SMART" id="SM00014"/>
    </source>
</evidence>
<dbReference type="Gene3D" id="1.20.144.10">
    <property type="entry name" value="Phosphatidic acid phosphatase type 2/haloperoxidase"/>
    <property type="match status" value="1"/>
</dbReference>
<keyword evidence="4 6" id="KW-1133">Transmembrane helix</keyword>
<dbReference type="InParanoid" id="K1Y870"/>
<feature type="transmembrane region" description="Helical" evidence="6">
    <location>
        <begin position="241"/>
        <end position="265"/>
    </location>
</feature>